<dbReference type="EMBL" id="JARKIK010000078">
    <property type="protein sequence ID" value="KAK8726818.1"/>
    <property type="molecule type" value="Genomic_DNA"/>
</dbReference>
<name>A0AAW0WGQ5_CHEQU</name>
<protein>
    <recommendedName>
        <fullName evidence="3">Vitellogenin</fullName>
    </recommendedName>
</protein>
<feature type="non-terminal residue" evidence="1">
    <location>
        <position position="103"/>
    </location>
</feature>
<dbReference type="AlphaFoldDB" id="A0AAW0WGQ5"/>
<evidence type="ECO:0000313" key="2">
    <source>
        <dbReference type="Proteomes" id="UP001445076"/>
    </source>
</evidence>
<dbReference type="Proteomes" id="UP001445076">
    <property type="component" value="Unassembled WGS sequence"/>
</dbReference>
<gene>
    <name evidence="1" type="ORF">OTU49_010074</name>
</gene>
<sequence>MSPHQTIDSTSEKTNSFEPKKLAMPLEVVQVLYGEGQSHWLKEAVMAYKEIPGNIPQLTMALKAVATQNASFTSALLTAVMTEYAKPPSNILKELSQLIIEML</sequence>
<proteinExistence type="predicted"/>
<reference evidence="1 2" key="1">
    <citation type="journal article" date="2024" name="BMC Genomics">
        <title>Genome assembly of redclaw crayfish (Cherax quadricarinatus) provides insights into its immune adaptation and hypoxia tolerance.</title>
        <authorList>
            <person name="Liu Z."/>
            <person name="Zheng J."/>
            <person name="Li H."/>
            <person name="Fang K."/>
            <person name="Wang S."/>
            <person name="He J."/>
            <person name="Zhou D."/>
            <person name="Weng S."/>
            <person name="Chi M."/>
            <person name="Gu Z."/>
            <person name="He J."/>
            <person name="Li F."/>
            <person name="Wang M."/>
        </authorList>
    </citation>
    <scope>NUCLEOTIDE SEQUENCE [LARGE SCALE GENOMIC DNA]</scope>
    <source>
        <strain evidence="1">ZL_2023a</strain>
    </source>
</reference>
<accession>A0AAW0WGQ5</accession>
<comment type="caution">
    <text evidence="1">The sequence shown here is derived from an EMBL/GenBank/DDBJ whole genome shotgun (WGS) entry which is preliminary data.</text>
</comment>
<evidence type="ECO:0008006" key="3">
    <source>
        <dbReference type="Google" id="ProtNLM"/>
    </source>
</evidence>
<keyword evidence="2" id="KW-1185">Reference proteome</keyword>
<evidence type="ECO:0000313" key="1">
    <source>
        <dbReference type="EMBL" id="KAK8726818.1"/>
    </source>
</evidence>
<organism evidence="1 2">
    <name type="scientific">Cherax quadricarinatus</name>
    <name type="common">Australian red claw crayfish</name>
    <dbReference type="NCBI Taxonomy" id="27406"/>
    <lineage>
        <taxon>Eukaryota</taxon>
        <taxon>Metazoa</taxon>
        <taxon>Ecdysozoa</taxon>
        <taxon>Arthropoda</taxon>
        <taxon>Crustacea</taxon>
        <taxon>Multicrustacea</taxon>
        <taxon>Malacostraca</taxon>
        <taxon>Eumalacostraca</taxon>
        <taxon>Eucarida</taxon>
        <taxon>Decapoda</taxon>
        <taxon>Pleocyemata</taxon>
        <taxon>Astacidea</taxon>
        <taxon>Parastacoidea</taxon>
        <taxon>Parastacidae</taxon>
        <taxon>Cherax</taxon>
    </lineage>
</organism>